<feature type="compositionally biased region" description="Low complexity" evidence="5">
    <location>
        <begin position="144"/>
        <end position="161"/>
    </location>
</feature>
<dbReference type="Proteomes" id="UP001320314">
    <property type="component" value="Unassembled WGS sequence"/>
</dbReference>
<keyword evidence="4" id="KW-0788">Thiol protease</keyword>
<feature type="compositionally biased region" description="Basic and acidic residues" evidence="5">
    <location>
        <begin position="162"/>
        <end position="172"/>
    </location>
</feature>
<gene>
    <name evidence="7" type="ORF">LOB39_02255</name>
</gene>
<evidence type="ECO:0000256" key="2">
    <source>
        <dbReference type="ARBA" id="ARBA00022670"/>
    </source>
</evidence>
<comment type="caution">
    <text evidence="7">The sequence shown here is derived from an EMBL/GenBank/DDBJ whole genome shotgun (WGS) entry which is preliminary data.</text>
</comment>
<dbReference type="InterPro" id="IPR038765">
    <property type="entry name" value="Papain-like_cys_pep_sf"/>
</dbReference>
<evidence type="ECO:0000313" key="8">
    <source>
        <dbReference type="Proteomes" id="UP001320314"/>
    </source>
</evidence>
<dbReference type="InterPro" id="IPR010572">
    <property type="entry name" value="Tail_dom"/>
</dbReference>
<dbReference type="InterPro" id="IPR051794">
    <property type="entry name" value="PG_Endopeptidase_C40"/>
</dbReference>
<dbReference type="EMBL" id="JAJNUD010000003">
    <property type="protein sequence ID" value="MCD5517399.1"/>
    <property type="molecule type" value="Genomic_DNA"/>
</dbReference>
<accession>A0ABD4S9G1</accession>
<dbReference type="SUPFAM" id="SSF54001">
    <property type="entry name" value="Cysteine proteinases"/>
    <property type="match status" value="1"/>
</dbReference>
<dbReference type="GO" id="GO:0008234">
    <property type="term" value="F:cysteine-type peptidase activity"/>
    <property type="evidence" value="ECO:0007669"/>
    <property type="project" value="UniProtKB-KW"/>
</dbReference>
<dbReference type="GO" id="GO:0006508">
    <property type="term" value="P:proteolysis"/>
    <property type="evidence" value="ECO:0007669"/>
    <property type="project" value="UniProtKB-KW"/>
</dbReference>
<dbReference type="PROSITE" id="PS51935">
    <property type="entry name" value="NLPC_P60"/>
    <property type="match status" value="1"/>
</dbReference>
<organism evidence="7 8">
    <name type="scientific">Lactobacillus delbrueckii subsp. allosunkii</name>
    <dbReference type="NCBI Taxonomy" id="1050107"/>
    <lineage>
        <taxon>Bacteria</taxon>
        <taxon>Bacillati</taxon>
        <taxon>Bacillota</taxon>
        <taxon>Bacilli</taxon>
        <taxon>Lactobacillales</taxon>
        <taxon>Lactobacillaceae</taxon>
        <taxon>Lactobacillus</taxon>
    </lineage>
</organism>
<feature type="domain" description="NlpC/P60" evidence="6">
    <location>
        <begin position="303"/>
        <end position="434"/>
    </location>
</feature>
<evidence type="ECO:0000256" key="3">
    <source>
        <dbReference type="ARBA" id="ARBA00022801"/>
    </source>
</evidence>
<dbReference type="AlphaFoldDB" id="A0ABD4S9G1"/>
<dbReference type="Pfam" id="PF18994">
    <property type="entry name" value="Prophage_tailD1"/>
    <property type="match status" value="1"/>
</dbReference>
<feature type="region of interest" description="Disordered" evidence="5">
    <location>
        <begin position="119"/>
        <end position="172"/>
    </location>
</feature>
<dbReference type="InterPro" id="IPR000064">
    <property type="entry name" value="NLP_P60_dom"/>
</dbReference>
<dbReference type="Gene3D" id="6.20.110.10">
    <property type="match status" value="1"/>
</dbReference>
<dbReference type="Pfam" id="PF00877">
    <property type="entry name" value="NLPC_P60"/>
    <property type="match status" value="1"/>
</dbReference>
<sequence length="613" mass="67945">MVADNKVKVRGVGRTETEPLNCIDPDSFYVDWGINSAWSIQFTAHDDKSFAYSMLDAQAALFFDGQEYIIKQAEPKASGKVNTIEVVATHAYFELSRIRKYKMYIDPAHADKKTDIKAYGNTQKHNDGSGGDDSGSDDDPNAQKTVTSTTNGNTTTKTTVTKTDETKENSDKDQVEYHIEDVLKHWLDGNQLGFSYQVIGDFPTAQLEELADGSGTDMLSKITEAWPNAVIYPDNRNIRVYAQDQFYKDYGNRLDYEHNTTEFKWTYDSTSLTNEVMCIGGKYSIETEVDTSTSGDDSHGSGGAGADKVVNDAKQYLGVPYVWGGAGGARGGNPRNGMDCSSFISQVYKDMGINIPAYTAAIEPYGHEISRSQVQTGDMGFYGSRGRSYHICMALNNSTMIYEPAPGQFCKIQSIDSYPPSWWERNNQMASIVAGNSDSGGDTTSHSSSSTSGEYYYFAPFMYRDEESIKKYGEYPAEPFEDGRFSDKNSMIEAAKTKIKPQPALSVEVTTYSHFKPIAGDMIHIMVKEQSICTNEAVVGFNWYPYSSSNPTSVTLNSNSQNILDYQHSRQVELTGAIDTVKKDAQESIEAANQANQVGGDKQLFTWLKEYVG</sequence>
<evidence type="ECO:0000256" key="1">
    <source>
        <dbReference type="ARBA" id="ARBA00007074"/>
    </source>
</evidence>
<comment type="similarity">
    <text evidence="1">Belongs to the peptidase C40 family.</text>
</comment>
<dbReference type="PANTHER" id="PTHR47359">
    <property type="entry name" value="PEPTIDOGLYCAN DL-ENDOPEPTIDASE CWLO"/>
    <property type="match status" value="1"/>
</dbReference>
<evidence type="ECO:0000256" key="4">
    <source>
        <dbReference type="ARBA" id="ARBA00022807"/>
    </source>
</evidence>
<name>A0ABD4S9G1_9LACO</name>
<dbReference type="RefSeq" id="WP_231523283.1">
    <property type="nucleotide sequence ID" value="NZ_JAJNUD010000003.1"/>
</dbReference>
<evidence type="ECO:0000313" key="7">
    <source>
        <dbReference type="EMBL" id="MCD5517399.1"/>
    </source>
</evidence>
<keyword evidence="3" id="KW-0378">Hydrolase</keyword>
<dbReference type="InterPro" id="IPR044051">
    <property type="entry name" value="Prophage_tail_N"/>
</dbReference>
<proteinExistence type="inferred from homology"/>
<protein>
    <submittedName>
        <fullName evidence="7">Phage tail protein</fullName>
    </submittedName>
</protein>
<dbReference type="Gene3D" id="3.90.1720.10">
    <property type="entry name" value="endopeptidase domain like (from Nostoc punctiforme)"/>
    <property type="match status" value="1"/>
</dbReference>
<keyword evidence="2" id="KW-0645">Protease</keyword>
<dbReference type="PANTHER" id="PTHR47359:SF3">
    <property type="entry name" value="NLP_P60 DOMAIN-CONTAINING PROTEIN-RELATED"/>
    <property type="match status" value="1"/>
</dbReference>
<evidence type="ECO:0000256" key="5">
    <source>
        <dbReference type="SAM" id="MobiDB-lite"/>
    </source>
</evidence>
<evidence type="ECO:0000259" key="6">
    <source>
        <dbReference type="PROSITE" id="PS51935"/>
    </source>
</evidence>
<dbReference type="Gene3D" id="3.55.50.40">
    <property type="match status" value="1"/>
</dbReference>
<reference evidence="7 8" key="1">
    <citation type="submission" date="2021-12" db="EMBL/GenBank/DDBJ databases">
        <title>Antimicrobial susceptibility of Lactobacillus delbrueckii subsp. lactis obtained from milk products and other habitats.</title>
        <authorList>
            <person name="Shani N."/>
        </authorList>
    </citation>
    <scope>NUCLEOTIDE SEQUENCE [LARGE SCALE GENOMIC DNA]</scope>
    <source>
        <strain evidence="7 8">CIRM BIA 266</strain>
    </source>
</reference>
<dbReference type="Pfam" id="PF06605">
    <property type="entry name" value="Prophage_tail"/>
    <property type="match status" value="1"/>
</dbReference>